<dbReference type="HOGENOM" id="CLU_2749039_0_0_5"/>
<organism evidence="1 2">
    <name type="scientific">Asticcacaulis excentricus (strain ATCC 15261 / DSM 4724 / KCTC 12464 / NCIMB 9791 / VKM B-1370 / CB 48)</name>
    <dbReference type="NCBI Taxonomy" id="573065"/>
    <lineage>
        <taxon>Bacteria</taxon>
        <taxon>Pseudomonadati</taxon>
        <taxon>Pseudomonadota</taxon>
        <taxon>Alphaproteobacteria</taxon>
        <taxon>Caulobacterales</taxon>
        <taxon>Caulobacteraceae</taxon>
        <taxon>Asticcacaulis</taxon>
    </lineage>
</organism>
<accession>E8RW01</accession>
<proteinExistence type="predicted"/>
<dbReference type="Proteomes" id="UP000001492">
    <property type="component" value="Plasmid pASTEX02"/>
</dbReference>
<dbReference type="KEGG" id="aex:Astex_3813"/>
<protein>
    <submittedName>
        <fullName evidence="1">Uncharacterized protein</fullName>
    </submittedName>
</protein>
<gene>
    <name evidence="1" type="ordered locus">Astex_3813</name>
</gene>
<keyword evidence="2" id="KW-1185">Reference proteome</keyword>
<evidence type="ECO:0000313" key="2">
    <source>
        <dbReference type="Proteomes" id="UP000001492"/>
    </source>
</evidence>
<evidence type="ECO:0000313" key="1">
    <source>
        <dbReference type="EMBL" id="ADU15423.1"/>
    </source>
</evidence>
<reference evidence="2" key="1">
    <citation type="submission" date="2010-12" db="EMBL/GenBank/DDBJ databases">
        <title>Complete sequence of plasmid 2 of Asticcacaulis excentricus CB 48.</title>
        <authorList>
            <consortium name="US DOE Joint Genome Institute"/>
            <person name="Lucas S."/>
            <person name="Copeland A."/>
            <person name="Lapidus A."/>
            <person name="Cheng J.-F."/>
            <person name="Bruce D."/>
            <person name="Goodwin L."/>
            <person name="Pitluck S."/>
            <person name="Teshima H."/>
            <person name="Davenport K."/>
            <person name="Detter J.C."/>
            <person name="Han C."/>
            <person name="Tapia R."/>
            <person name="Land M."/>
            <person name="Hauser L."/>
            <person name="Jeffries C."/>
            <person name="Kyrpides N."/>
            <person name="Ivanova N."/>
            <person name="Ovchinnikova G."/>
            <person name="Brun Y.V."/>
            <person name="Woyke T."/>
        </authorList>
    </citation>
    <scope>NUCLEOTIDE SEQUENCE [LARGE SCALE GENOMIC DNA]</scope>
    <source>
        <strain evidence="2">ATCC 15261 / DSM 4724 / KCTC 12464 / NCIMB 9791 / VKM B-1370 / CB 48</strain>
        <plasmid evidence="2">pASTEX02</plasmid>
    </source>
</reference>
<dbReference type="AlphaFoldDB" id="E8RW01"/>
<sequence length="70" mass="7736">MATNKEIVSYVRANYGFVPQDCWIAHARMVIRSRNGKIDDTVDIGTPSKPCVEQKRIALFAALKALGDGK</sequence>
<name>E8RW01_ASTEC</name>
<dbReference type="EMBL" id="CP002398">
    <property type="protein sequence ID" value="ADU15423.1"/>
    <property type="molecule type" value="Genomic_DNA"/>
</dbReference>
<keyword evidence="1" id="KW-0614">Plasmid</keyword>
<geneLocation type="plasmid" evidence="1 2">
    <name>pASTEX02</name>
</geneLocation>